<feature type="binding site" evidence="10">
    <location>
        <position position="437"/>
    </location>
    <ligand>
        <name>Mn(2+)</name>
        <dbReference type="ChEBI" id="CHEBI:29035"/>
    </ligand>
</feature>
<sequence>MSSSPVPGAGGAASEHDAGGGGFREPLLANGCDDVDGGFHDGALAAVVVANSAHGGGSRAKEKNAVKKAKDGYWVDVHHRPAVADVESGGGDRPLLFSNKKVTAALLYPYRVLILVRLVAVILFIAWRIKHNNSDVMWFWATSVVGDVWFALSWLLYQLPKLSPIKRTPDLAALRRHYDDLPDGGGSILPGIDVFVTTADPVSEPVLYTMNCVLSILATDYPVDRLTCYLTDDSGALVLYEALVEAASFAALWAPFCRKHSVEPRAPESYFQLEGMIYNGRSPGEFMNDYRHVQREYEELKARLEMLPSTIKERSDVYNSMKAKEGGAHATWMANGTQWPGTWIEPAENHRKGDHAGIVKIVQSHPSSEAPPPAEGGNNNNMNPLNFDGVDTRVPMVVYVSREKSPGREHNKKAGNLNAQLRVSALLSNAPFTINFDCDHYINNSQALRAAMCFMLDAREGDSTGFVQFPQRFQNVDPTDRYGNHNRVFFDGAMYALNGLQGPTYLGTGCMFRRLALYGVDPPPPRRSSDVEEHGHGGVTVDIDTNKFGNSVLFLNSVLAALKQERRIAPPELDEAAFLAEMTMVVSSSYDQGTDWGSSVGYIYNIATEDIVTGYRIHGQGWRSMYCSMEREAFQGTAPINLTERLYQIVRWSGGSMEVFFSPYNPLLSGRRLHLLQRAAYLNFTIYPVTSVFVLLYAFCPVMWLIPAEIIIQRPFTSYVLYLVGVVGLIHTIGVFEIKWAGIAWNDWWRNEQFFMIASMSAYPTAVLHMVVKPITGKGIHFRVTSKQTTTTAAADDDGDGGDDRYADMYEMRWVPMLIPPAVVLFSNVMAIGVALGKAIVYNGVWSAVQKRHAALGILFNVWIMALLYPFGLAVIGRWSKKPGILFVLLPLAFVVIAAVYIGVHFFLVKFLPFMVI</sequence>
<evidence type="ECO:0000256" key="11">
    <source>
        <dbReference type="SAM" id="MobiDB-lite"/>
    </source>
</evidence>
<evidence type="ECO:0000256" key="7">
    <source>
        <dbReference type="ARBA" id="ARBA00023316"/>
    </source>
</evidence>
<feature type="compositionally biased region" description="Low complexity" evidence="11">
    <location>
        <begin position="375"/>
        <end position="386"/>
    </location>
</feature>
<accession>A0A921RTB7</accession>
<feature type="binding site" evidence="10">
    <location>
        <position position="413"/>
    </location>
    <ligand>
        <name>Mn(2+)</name>
        <dbReference type="ChEBI" id="CHEBI:29035"/>
    </ligand>
</feature>
<protein>
    <submittedName>
        <fullName evidence="13">Uncharacterized protein</fullName>
    </submittedName>
</protein>
<evidence type="ECO:0000256" key="2">
    <source>
        <dbReference type="ARBA" id="ARBA00022676"/>
    </source>
</evidence>
<dbReference type="GO" id="GO:0030244">
    <property type="term" value="P:cellulose biosynthetic process"/>
    <property type="evidence" value="ECO:0007669"/>
    <property type="project" value="InterPro"/>
</dbReference>
<dbReference type="Pfam" id="PF03552">
    <property type="entry name" value="Cellulose_synt"/>
    <property type="match status" value="2"/>
</dbReference>
<proteinExistence type="predicted"/>
<evidence type="ECO:0000256" key="4">
    <source>
        <dbReference type="ARBA" id="ARBA00022692"/>
    </source>
</evidence>
<dbReference type="AlphaFoldDB" id="A0A921RTB7"/>
<feature type="transmembrane region" description="Helical" evidence="12">
    <location>
        <begin position="108"/>
        <end position="126"/>
    </location>
</feature>
<feature type="active site" evidence="8">
    <location>
        <position position="233"/>
    </location>
</feature>
<dbReference type="InterPro" id="IPR005150">
    <property type="entry name" value="Cellulose_synth"/>
</dbReference>
<dbReference type="GO" id="GO:0012505">
    <property type="term" value="C:endomembrane system"/>
    <property type="evidence" value="ECO:0007669"/>
    <property type="project" value="UniProtKB-SubCell"/>
</dbReference>
<feature type="binding site" evidence="9">
    <location>
        <position position="204"/>
    </location>
    <ligand>
        <name>UDP-alpha-D-glucose</name>
        <dbReference type="ChEBI" id="CHEBI:58885"/>
    </ligand>
</feature>
<reference evidence="13" key="1">
    <citation type="journal article" date="2019" name="BMC Genomics">
        <title>A new reference genome for Sorghum bicolor reveals high levels of sequence similarity between sweet and grain genotypes: implications for the genetics of sugar metabolism.</title>
        <authorList>
            <person name="Cooper E.A."/>
            <person name="Brenton Z.W."/>
            <person name="Flinn B.S."/>
            <person name="Jenkins J."/>
            <person name="Shu S."/>
            <person name="Flowers D."/>
            <person name="Luo F."/>
            <person name="Wang Y."/>
            <person name="Xia P."/>
            <person name="Barry K."/>
            <person name="Daum C."/>
            <person name="Lipzen A."/>
            <person name="Yoshinaga Y."/>
            <person name="Schmutz J."/>
            <person name="Saski C."/>
            <person name="Vermerris W."/>
            <person name="Kresovich S."/>
        </authorList>
    </citation>
    <scope>NUCLEOTIDE SEQUENCE</scope>
</reference>
<comment type="caution">
    <text evidence="13">The sequence shown here is derived from an EMBL/GenBank/DDBJ whole genome shotgun (WGS) entry which is preliminary data.</text>
</comment>
<dbReference type="Proteomes" id="UP000807115">
    <property type="component" value="Chromosome 2"/>
</dbReference>
<dbReference type="GO" id="GO:0016760">
    <property type="term" value="F:cellulose synthase (UDP-forming) activity"/>
    <property type="evidence" value="ECO:0007669"/>
    <property type="project" value="InterPro"/>
</dbReference>
<reference evidence="13" key="2">
    <citation type="submission" date="2020-10" db="EMBL/GenBank/DDBJ databases">
        <authorList>
            <person name="Cooper E.A."/>
            <person name="Brenton Z.W."/>
            <person name="Flinn B.S."/>
            <person name="Jenkins J."/>
            <person name="Shu S."/>
            <person name="Flowers D."/>
            <person name="Luo F."/>
            <person name="Wang Y."/>
            <person name="Xia P."/>
            <person name="Barry K."/>
            <person name="Daum C."/>
            <person name="Lipzen A."/>
            <person name="Yoshinaga Y."/>
            <person name="Schmutz J."/>
            <person name="Saski C."/>
            <person name="Vermerris W."/>
            <person name="Kresovich S."/>
        </authorList>
    </citation>
    <scope>NUCLEOTIDE SEQUENCE</scope>
</reference>
<feature type="transmembrane region" description="Helical" evidence="12">
    <location>
        <begin position="681"/>
        <end position="707"/>
    </location>
</feature>
<dbReference type="GO" id="GO:0016020">
    <property type="term" value="C:membrane"/>
    <property type="evidence" value="ECO:0007669"/>
    <property type="project" value="InterPro"/>
</dbReference>
<evidence type="ECO:0000256" key="8">
    <source>
        <dbReference type="PIRSR" id="PIRSR605150-1"/>
    </source>
</evidence>
<evidence type="ECO:0000256" key="1">
    <source>
        <dbReference type="ARBA" id="ARBA00004127"/>
    </source>
</evidence>
<feature type="transmembrane region" description="Helical" evidence="12">
    <location>
        <begin position="885"/>
        <end position="909"/>
    </location>
</feature>
<feature type="transmembrane region" description="Helical" evidence="12">
    <location>
        <begin position="818"/>
        <end position="842"/>
    </location>
</feature>
<dbReference type="InterPro" id="IPR029044">
    <property type="entry name" value="Nucleotide-diphossugar_trans"/>
</dbReference>
<feature type="active site" evidence="8">
    <location>
        <position position="610"/>
    </location>
</feature>
<evidence type="ECO:0000256" key="5">
    <source>
        <dbReference type="ARBA" id="ARBA00022989"/>
    </source>
</evidence>
<keyword evidence="6 12" id="KW-0472">Membrane</keyword>
<feature type="binding site" evidence="9">
    <location>
        <position position="233"/>
    </location>
    <ligand>
        <name>UDP-alpha-D-glucose</name>
        <dbReference type="ChEBI" id="CHEBI:58885"/>
    </ligand>
</feature>
<keyword evidence="3" id="KW-0808">Transferase</keyword>
<evidence type="ECO:0000256" key="12">
    <source>
        <dbReference type="SAM" id="Phobius"/>
    </source>
</evidence>
<dbReference type="PANTHER" id="PTHR13301">
    <property type="entry name" value="X-BOX TRANSCRIPTION FACTOR-RELATED"/>
    <property type="match status" value="1"/>
</dbReference>
<evidence type="ECO:0000256" key="3">
    <source>
        <dbReference type="ARBA" id="ARBA00022679"/>
    </source>
</evidence>
<comment type="subcellular location">
    <subcellularLocation>
        <location evidence="1">Endomembrane system</location>
        <topology evidence="1">Multi-pass membrane protein</topology>
    </subcellularLocation>
</comment>
<keyword evidence="5 12" id="KW-1133">Transmembrane helix</keyword>
<evidence type="ECO:0000256" key="9">
    <source>
        <dbReference type="PIRSR" id="PIRSR605150-2"/>
    </source>
</evidence>
<feature type="transmembrane region" description="Helical" evidence="12">
    <location>
        <begin position="854"/>
        <end position="879"/>
    </location>
</feature>
<feature type="transmembrane region" description="Helical" evidence="12">
    <location>
        <begin position="138"/>
        <end position="157"/>
    </location>
</feature>
<keyword evidence="4 12" id="KW-0812">Transmembrane</keyword>
<dbReference type="SUPFAM" id="SSF53448">
    <property type="entry name" value="Nucleotide-diphospho-sugar transferases"/>
    <property type="match status" value="1"/>
</dbReference>
<evidence type="ECO:0000313" key="13">
    <source>
        <dbReference type="EMBL" id="KAG0545314.1"/>
    </source>
</evidence>
<evidence type="ECO:0000256" key="6">
    <source>
        <dbReference type="ARBA" id="ARBA00023136"/>
    </source>
</evidence>
<feature type="binding site" evidence="9">
    <location>
        <position position="412"/>
    </location>
    <ligand>
        <name>UDP-alpha-D-glucose</name>
        <dbReference type="ChEBI" id="CHEBI:58885"/>
    </ligand>
</feature>
<evidence type="ECO:0000256" key="10">
    <source>
        <dbReference type="PIRSR" id="PIRSR605150-3"/>
    </source>
</evidence>
<dbReference type="EMBL" id="CM027681">
    <property type="protein sequence ID" value="KAG0545314.1"/>
    <property type="molecule type" value="Genomic_DNA"/>
</dbReference>
<gene>
    <name evidence="13" type="ORF">BDA96_02G350800</name>
</gene>
<feature type="transmembrane region" description="Helical" evidence="12">
    <location>
        <begin position="719"/>
        <end position="742"/>
    </location>
</feature>
<dbReference type="Gene3D" id="3.90.550.10">
    <property type="entry name" value="Spore Coat Polysaccharide Biosynthesis Protein SpsA, Chain A"/>
    <property type="match status" value="1"/>
</dbReference>
<keyword evidence="7" id="KW-0961">Cell wall biogenesis/degradation</keyword>
<dbReference type="GO" id="GO:0071555">
    <property type="term" value="P:cell wall organization"/>
    <property type="evidence" value="ECO:0007669"/>
    <property type="project" value="UniProtKB-KW"/>
</dbReference>
<dbReference type="GO" id="GO:0071669">
    <property type="term" value="P:plant-type cell wall organization or biogenesis"/>
    <property type="evidence" value="ECO:0007669"/>
    <property type="project" value="UniProtKB-ARBA"/>
</dbReference>
<feature type="region of interest" description="Disordered" evidence="11">
    <location>
        <begin position="365"/>
        <end position="386"/>
    </location>
</feature>
<name>A0A921RTB7_SORBI</name>
<feature type="transmembrane region" description="Helical" evidence="12">
    <location>
        <begin position="754"/>
        <end position="772"/>
    </location>
</feature>
<organism evidence="13 14">
    <name type="scientific">Sorghum bicolor</name>
    <name type="common">Sorghum</name>
    <name type="synonym">Sorghum vulgare</name>
    <dbReference type="NCBI Taxonomy" id="4558"/>
    <lineage>
        <taxon>Eukaryota</taxon>
        <taxon>Viridiplantae</taxon>
        <taxon>Streptophyta</taxon>
        <taxon>Embryophyta</taxon>
        <taxon>Tracheophyta</taxon>
        <taxon>Spermatophyta</taxon>
        <taxon>Magnoliopsida</taxon>
        <taxon>Liliopsida</taxon>
        <taxon>Poales</taxon>
        <taxon>Poaceae</taxon>
        <taxon>PACMAD clade</taxon>
        <taxon>Panicoideae</taxon>
        <taxon>Andropogonodae</taxon>
        <taxon>Andropogoneae</taxon>
        <taxon>Sorghinae</taxon>
        <taxon>Sorghum</taxon>
    </lineage>
</organism>
<evidence type="ECO:0000313" key="14">
    <source>
        <dbReference type="Proteomes" id="UP000807115"/>
    </source>
</evidence>
<keyword evidence="2" id="KW-0328">Glycosyltransferase</keyword>